<dbReference type="SUPFAM" id="SSF51735">
    <property type="entry name" value="NAD(P)-binding Rossmann-fold domains"/>
    <property type="match status" value="4"/>
</dbReference>
<keyword evidence="5" id="KW-1185">Reference proteome</keyword>
<evidence type="ECO:0000256" key="1">
    <source>
        <dbReference type="ARBA" id="ARBA00006484"/>
    </source>
</evidence>
<dbReference type="InterPro" id="IPR020904">
    <property type="entry name" value="Sc_DH/Rdtase_CS"/>
</dbReference>
<dbReference type="InterPro" id="IPR002347">
    <property type="entry name" value="SDR_fam"/>
</dbReference>
<name>A0AA88RMY2_9ASTE</name>
<dbReference type="InterPro" id="IPR036291">
    <property type="entry name" value="NAD(P)-bd_dom_sf"/>
</dbReference>
<feature type="non-terminal residue" evidence="4">
    <location>
        <position position="1"/>
    </location>
</feature>
<keyword evidence="2" id="KW-0521">NADP</keyword>
<evidence type="ECO:0000256" key="2">
    <source>
        <dbReference type="ARBA" id="ARBA00022857"/>
    </source>
</evidence>
<dbReference type="PRINTS" id="PR00081">
    <property type="entry name" value="GDHRDH"/>
</dbReference>
<dbReference type="PANTHER" id="PTHR43490:SF131">
    <property type="entry name" value="SALUTARIDINE REDUCTASE-LIKE ISOFORM X2"/>
    <property type="match status" value="1"/>
</dbReference>
<evidence type="ECO:0000313" key="5">
    <source>
        <dbReference type="Proteomes" id="UP001187471"/>
    </source>
</evidence>
<dbReference type="Proteomes" id="UP001187471">
    <property type="component" value="Unassembled WGS sequence"/>
</dbReference>
<dbReference type="EMBL" id="JAVXUO010000787">
    <property type="protein sequence ID" value="KAK2989067.1"/>
    <property type="molecule type" value="Genomic_DNA"/>
</dbReference>
<comment type="similarity">
    <text evidence="1">Belongs to the short-chain dehydrogenases/reductases (SDR) family.</text>
</comment>
<protein>
    <submittedName>
        <fullName evidence="4">Uncharacterized protein</fullName>
    </submittedName>
</protein>
<evidence type="ECO:0000313" key="4">
    <source>
        <dbReference type="EMBL" id="KAK2989067.1"/>
    </source>
</evidence>
<gene>
    <name evidence="4" type="ORF">RJ640_018856</name>
</gene>
<dbReference type="GO" id="GO:0016020">
    <property type="term" value="C:membrane"/>
    <property type="evidence" value="ECO:0007669"/>
    <property type="project" value="TreeGrafter"/>
</dbReference>
<dbReference type="Pfam" id="PF00106">
    <property type="entry name" value="adh_short"/>
    <property type="match status" value="3"/>
</dbReference>
<evidence type="ECO:0000256" key="3">
    <source>
        <dbReference type="ARBA" id="ARBA00023002"/>
    </source>
</evidence>
<reference evidence="4" key="1">
    <citation type="submission" date="2022-12" db="EMBL/GenBank/DDBJ databases">
        <title>Draft genome assemblies for two species of Escallonia (Escalloniales).</title>
        <authorList>
            <person name="Chanderbali A."/>
            <person name="Dervinis C."/>
            <person name="Anghel I."/>
            <person name="Soltis D."/>
            <person name="Soltis P."/>
            <person name="Zapata F."/>
        </authorList>
    </citation>
    <scope>NUCLEOTIDE SEQUENCE</scope>
    <source>
        <strain evidence="4">UCBG92.1500</strain>
        <tissue evidence="4">Leaf</tissue>
    </source>
</reference>
<proteinExistence type="inferred from homology"/>
<accession>A0AA88RMY2</accession>
<dbReference type="PROSITE" id="PS00061">
    <property type="entry name" value="ADH_SHORT"/>
    <property type="match status" value="1"/>
</dbReference>
<dbReference type="PRINTS" id="PR00080">
    <property type="entry name" value="SDRFAMILY"/>
</dbReference>
<dbReference type="PANTHER" id="PTHR43490">
    <property type="entry name" value="(+)-NEOMENTHOL DEHYDROGENASE"/>
    <property type="match status" value="1"/>
</dbReference>
<dbReference type="Pfam" id="PF13561">
    <property type="entry name" value="adh_short_C2"/>
    <property type="match status" value="3"/>
</dbReference>
<comment type="caution">
    <text evidence="4">The sequence shown here is derived from an EMBL/GenBank/DDBJ whole genome shotgun (WGS) entry which is preliminary data.</text>
</comment>
<keyword evidence="3" id="KW-0560">Oxidoreductase</keyword>
<sequence length="802" mass="86328">VAVVTGSNKGIGLETCRQLASNGVVVVLTARDEKRGTEAVENLKASGLFDVVFRQLDVTDPASVASMAEFIKAEFGKLDILVNNAAISGSNTDWKALGRPSPGYDDLIANDGAKELSRVEDLTEEKVDVVVKGYLQDVKEDSIDNKGWPAIYSAYIVSKAALNAYTRVMAKMYPKIYTNAVSPGYVKTDLNHHDGVLTVEEGAKGPVRMALMPDVPKMATNRIAVVTGGNKGIGLEICRQLASNGVTVVLTARDEKRGVEAVKSLQASGFSHVLIPNKRATKELSNVESLTEERVDAVVKEFLEDVKEGLVESKGWPSSYTAYTVSKAALNAYTRVLAKMHPKISINAVCPGYVKTDLTNNQGILSAAEGAKAAVSLALMPNSGPSGLFYTSKMATPRIAVVTGGNKGIGFEICRQLASSGVTVVLTARDEKRGVKAVKSLQASGFPHVVFRQLDVTDPASIASSASFIKTQYGKFDILVNNAGVINGVIDEGEVGYDDLIPSKRVKKELGDVEGLTEEKVDGVVKEFLEDVKEGLVESKGWPSSYTAYIVSKAALNAYTRVLAKKYPKISINAVCPGWVKTDLSNNQGNFTAEEGAKPLVRLALMPESGSSGLFFNRMRDERENSYLKGSKFGNLLLTFLALAQPASPSSEMEEPTSNPAEKRCAVVTGANKGIGLEICRQLASKGILVILTARDVKKGLEATENLKVSGLSNVYIKNEKVRAELESIDSLTEEKIDDILQLFLRDFKEDRLKANGWPMTVSAYKVSKAVVNAYTRLTAKKFPNLVLGINTISKFTLGVGV</sequence>
<dbReference type="AlphaFoldDB" id="A0AA88RMY2"/>
<organism evidence="4 5">
    <name type="scientific">Escallonia rubra</name>
    <dbReference type="NCBI Taxonomy" id="112253"/>
    <lineage>
        <taxon>Eukaryota</taxon>
        <taxon>Viridiplantae</taxon>
        <taxon>Streptophyta</taxon>
        <taxon>Embryophyta</taxon>
        <taxon>Tracheophyta</taxon>
        <taxon>Spermatophyta</taxon>
        <taxon>Magnoliopsida</taxon>
        <taxon>eudicotyledons</taxon>
        <taxon>Gunneridae</taxon>
        <taxon>Pentapetalae</taxon>
        <taxon>asterids</taxon>
        <taxon>campanulids</taxon>
        <taxon>Escalloniales</taxon>
        <taxon>Escalloniaceae</taxon>
        <taxon>Escallonia</taxon>
    </lineage>
</organism>
<dbReference type="GO" id="GO:0016491">
    <property type="term" value="F:oxidoreductase activity"/>
    <property type="evidence" value="ECO:0007669"/>
    <property type="project" value="UniProtKB-KW"/>
</dbReference>
<dbReference type="Gene3D" id="3.40.50.720">
    <property type="entry name" value="NAD(P)-binding Rossmann-like Domain"/>
    <property type="match status" value="7"/>
</dbReference>